<sequence>MRRAWLGGLLLGLAGCQSPGALKEEVSVSSVQTLKSPPVYRDCLLPKWRAYRSGTEQVEVRYGYRLVLPDSAGQPGALLEVGANERGSLVSLYQRPGVDSAFAERSLRECL</sequence>
<proteinExistence type="predicted"/>
<protein>
    <submittedName>
        <fullName evidence="1">Uncharacterized protein</fullName>
    </submittedName>
</protein>
<dbReference type="EMBL" id="HG322950">
    <property type="protein sequence ID" value="CDF86216.1"/>
    <property type="molecule type" value="Genomic_DNA"/>
</dbReference>
<organism evidence="1 2">
    <name type="scientific">Pseudomonas knackmussii (strain DSM 6978 / CCUG 54928 / LMG 23759 / B13)</name>
    <dbReference type="NCBI Taxonomy" id="1301098"/>
    <lineage>
        <taxon>Bacteria</taxon>
        <taxon>Pseudomonadati</taxon>
        <taxon>Pseudomonadota</taxon>
        <taxon>Gammaproteobacteria</taxon>
        <taxon>Pseudomonadales</taxon>
        <taxon>Pseudomonadaceae</taxon>
        <taxon>Pseudomonas</taxon>
    </lineage>
</organism>
<evidence type="ECO:0000313" key="1">
    <source>
        <dbReference type="EMBL" id="CDF86216.1"/>
    </source>
</evidence>
<name>A0A024HMY3_PSEKB</name>
<reference evidence="1 2" key="1">
    <citation type="submission" date="2013-03" db="EMBL/GenBank/DDBJ databases">
        <authorList>
            <person name="Linke B."/>
        </authorList>
    </citation>
    <scope>NUCLEOTIDE SEQUENCE [LARGE SCALE GENOMIC DNA]</scope>
    <source>
        <strain evidence="1 2">B13</strain>
    </source>
</reference>
<accession>A0A024HMY3</accession>
<reference evidence="1 2" key="2">
    <citation type="submission" date="2014-05" db="EMBL/GenBank/DDBJ databases">
        <title>Genome sequence of the 3-chlorobenzoate degrading bacterium Pseudomonas knackmussii B13 shows multiple evidence for horizontal gene transfer.</title>
        <authorList>
            <person name="Miyazaki R."/>
            <person name="Bertelli C."/>
            <person name="Falquet L."/>
            <person name="Robinson-Rechavi M."/>
            <person name="Gharib W."/>
            <person name="Roy S."/>
            <person name="Van der Meer J.R."/>
        </authorList>
    </citation>
    <scope>NUCLEOTIDE SEQUENCE [LARGE SCALE GENOMIC DNA]</scope>
    <source>
        <strain evidence="1 2">B13</strain>
    </source>
</reference>
<dbReference type="Proteomes" id="UP000025241">
    <property type="component" value="Chromosome I"/>
</dbReference>
<keyword evidence="2" id="KW-1185">Reference proteome</keyword>
<dbReference type="KEGG" id="pkc:PKB_4896"/>
<dbReference type="AlphaFoldDB" id="A0A024HMY3"/>
<dbReference type="RefSeq" id="WP_052355370.1">
    <property type="nucleotide sequence ID" value="NZ_HG322950.1"/>
</dbReference>
<dbReference type="STRING" id="1301098.PKB_4896"/>
<dbReference type="OrthoDB" id="6595001at2"/>
<gene>
    <name evidence="1" type="ORF">PKB_4896</name>
</gene>
<dbReference type="HOGENOM" id="CLU_144799_1_0_6"/>
<dbReference type="PATRIC" id="fig|1301098.3.peg.4883"/>
<evidence type="ECO:0000313" key="2">
    <source>
        <dbReference type="Proteomes" id="UP000025241"/>
    </source>
</evidence>
<dbReference type="PROSITE" id="PS51257">
    <property type="entry name" value="PROKAR_LIPOPROTEIN"/>
    <property type="match status" value="1"/>
</dbReference>